<evidence type="ECO:0000313" key="5">
    <source>
        <dbReference type="EMBL" id="MBJ6368411.1"/>
    </source>
</evidence>
<dbReference type="InterPro" id="IPR050093">
    <property type="entry name" value="ABC_SmlMolc_Importer"/>
</dbReference>
<protein>
    <submittedName>
        <fullName evidence="5">ABC transporter ATP-binding protein</fullName>
    </submittedName>
</protein>
<dbReference type="AlphaFoldDB" id="A0A8J7LYI2"/>
<keyword evidence="1" id="KW-0813">Transport</keyword>
<keyword evidence="2" id="KW-0547">Nucleotide-binding</keyword>
<dbReference type="InterPro" id="IPR027417">
    <property type="entry name" value="P-loop_NTPase"/>
</dbReference>
<evidence type="ECO:0000256" key="1">
    <source>
        <dbReference type="ARBA" id="ARBA00022448"/>
    </source>
</evidence>
<name>A0A8J7LYI2_9FLAO</name>
<dbReference type="PANTHER" id="PTHR42781">
    <property type="entry name" value="SPERMIDINE/PUTRESCINE IMPORT ATP-BINDING PROTEIN POTA"/>
    <property type="match status" value="1"/>
</dbReference>
<sequence length="302" mass="34545">MLQVKNLSFSYNKTTILKNLNFKVKKGEHLSIIGESGSGKSTLLKVLYGEYDLDSGHILWDNTEILGPKFNLVVGYDFMKYVAQEFDLMPFITVEENIGKFLSNFYPEEKQQRTAELLEVVELTPFSKTKVKTLSGGQKQRVALARALAKQPEIILLDEPFSHIDNFKKQSLRRSLFKYLKTHHISCIVATHDKDDVLGYADRMLVLNDKQIEVNDIPEQLFKNPKTPLTASFFGEFNVINNRIVYAHQLKLVNKSNLKATVKHCYFKGHYYLIEADLNGDTVFFEHDGALKTGKEISLTMP</sequence>
<dbReference type="PROSITE" id="PS50893">
    <property type="entry name" value="ABC_TRANSPORTER_2"/>
    <property type="match status" value="1"/>
</dbReference>
<reference evidence="5" key="1">
    <citation type="submission" date="2020-12" db="EMBL/GenBank/DDBJ databases">
        <title>Snuella sp. nov., isolated from sediment in Incheon.</title>
        <authorList>
            <person name="Kim W."/>
        </authorList>
    </citation>
    <scope>NUCLEOTIDE SEQUENCE</scope>
    <source>
        <strain evidence="5">CAU 1569</strain>
    </source>
</reference>
<keyword evidence="3 5" id="KW-0067">ATP-binding</keyword>
<dbReference type="PANTHER" id="PTHR42781:SF4">
    <property type="entry name" value="SPERMIDINE_PUTRESCINE IMPORT ATP-BINDING PROTEIN POTA"/>
    <property type="match status" value="1"/>
</dbReference>
<dbReference type="GO" id="GO:0005524">
    <property type="term" value="F:ATP binding"/>
    <property type="evidence" value="ECO:0007669"/>
    <property type="project" value="UniProtKB-KW"/>
</dbReference>
<evidence type="ECO:0000256" key="3">
    <source>
        <dbReference type="ARBA" id="ARBA00022840"/>
    </source>
</evidence>
<dbReference type="InterPro" id="IPR003439">
    <property type="entry name" value="ABC_transporter-like_ATP-bd"/>
</dbReference>
<dbReference type="InterPro" id="IPR003593">
    <property type="entry name" value="AAA+_ATPase"/>
</dbReference>
<dbReference type="Pfam" id="PF00005">
    <property type="entry name" value="ABC_tran"/>
    <property type="match status" value="1"/>
</dbReference>
<dbReference type="Proteomes" id="UP000610931">
    <property type="component" value="Unassembled WGS sequence"/>
</dbReference>
<feature type="domain" description="ABC transporter" evidence="4">
    <location>
        <begin position="2"/>
        <end position="234"/>
    </location>
</feature>
<evidence type="ECO:0000259" key="4">
    <source>
        <dbReference type="PROSITE" id="PS50893"/>
    </source>
</evidence>
<organism evidence="5 6">
    <name type="scientific">Snuella sedimenti</name>
    <dbReference type="NCBI Taxonomy" id="2798802"/>
    <lineage>
        <taxon>Bacteria</taxon>
        <taxon>Pseudomonadati</taxon>
        <taxon>Bacteroidota</taxon>
        <taxon>Flavobacteriia</taxon>
        <taxon>Flavobacteriales</taxon>
        <taxon>Flavobacteriaceae</taxon>
        <taxon>Snuella</taxon>
    </lineage>
</organism>
<evidence type="ECO:0000256" key="2">
    <source>
        <dbReference type="ARBA" id="ARBA00022741"/>
    </source>
</evidence>
<dbReference type="EMBL" id="JAELVQ010000011">
    <property type="protein sequence ID" value="MBJ6368411.1"/>
    <property type="molecule type" value="Genomic_DNA"/>
</dbReference>
<accession>A0A8J7LYI2</accession>
<dbReference type="GO" id="GO:0016887">
    <property type="term" value="F:ATP hydrolysis activity"/>
    <property type="evidence" value="ECO:0007669"/>
    <property type="project" value="InterPro"/>
</dbReference>
<proteinExistence type="predicted"/>
<dbReference type="InterPro" id="IPR017871">
    <property type="entry name" value="ABC_transporter-like_CS"/>
</dbReference>
<dbReference type="RefSeq" id="WP_199115172.1">
    <property type="nucleotide sequence ID" value="NZ_JAELVQ010000011.1"/>
</dbReference>
<dbReference type="SUPFAM" id="SSF52540">
    <property type="entry name" value="P-loop containing nucleoside triphosphate hydrolases"/>
    <property type="match status" value="1"/>
</dbReference>
<dbReference type="SMART" id="SM00382">
    <property type="entry name" value="AAA"/>
    <property type="match status" value="1"/>
</dbReference>
<gene>
    <name evidence="5" type="ORF">JF259_09965</name>
</gene>
<keyword evidence="6" id="KW-1185">Reference proteome</keyword>
<dbReference type="Gene3D" id="3.40.50.300">
    <property type="entry name" value="P-loop containing nucleotide triphosphate hydrolases"/>
    <property type="match status" value="1"/>
</dbReference>
<evidence type="ECO:0000313" key="6">
    <source>
        <dbReference type="Proteomes" id="UP000610931"/>
    </source>
</evidence>
<dbReference type="PROSITE" id="PS00211">
    <property type="entry name" value="ABC_TRANSPORTER_1"/>
    <property type="match status" value="1"/>
</dbReference>
<comment type="caution">
    <text evidence="5">The sequence shown here is derived from an EMBL/GenBank/DDBJ whole genome shotgun (WGS) entry which is preliminary data.</text>
</comment>